<dbReference type="Gene3D" id="1.10.286.20">
    <property type="match status" value="1"/>
</dbReference>
<dbReference type="GO" id="GO:0005737">
    <property type="term" value="C:cytoplasm"/>
    <property type="evidence" value="ECO:0007669"/>
    <property type="project" value="UniProtKB-SubCell"/>
</dbReference>
<dbReference type="InterPro" id="IPR009060">
    <property type="entry name" value="UBA-like_sf"/>
</dbReference>
<dbReference type="HAMAP" id="MF_00050">
    <property type="entry name" value="EF_Ts"/>
    <property type="match status" value="1"/>
</dbReference>
<evidence type="ECO:0000256" key="1">
    <source>
        <dbReference type="ARBA" id="ARBA00005532"/>
    </source>
</evidence>
<dbReference type="InterPro" id="IPR036402">
    <property type="entry name" value="EF-Ts_dimer_sf"/>
</dbReference>
<dbReference type="GO" id="GO:0003746">
    <property type="term" value="F:translation elongation factor activity"/>
    <property type="evidence" value="ECO:0007669"/>
    <property type="project" value="UniProtKB-UniRule"/>
</dbReference>
<dbReference type="InterPro" id="IPR014039">
    <property type="entry name" value="Transl_elong_EFTs/EF1B_dimer"/>
</dbReference>
<keyword evidence="3 5" id="KW-0251">Elongation factor</keyword>
<name>A0A2H0UDP1_9BACT</name>
<accession>A0A2H0UDP1</accession>
<keyword evidence="4 5" id="KW-0648">Protein biosynthesis</keyword>
<evidence type="ECO:0000313" key="7">
    <source>
        <dbReference type="EMBL" id="PIR83796.1"/>
    </source>
</evidence>
<keyword evidence="5" id="KW-0963">Cytoplasm</keyword>
<organism evidence="7 8">
    <name type="scientific">Candidatus Kaiserbacteria bacterium CG10_big_fil_rev_8_21_14_0_10_51_14</name>
    <dbReference type="NCBI Taxonomy" id="1974610"/>
    <lineage>
        <taxon>Bacteria</taxon>
        <taxon>Candidatus Kaiseribacteriota</taxon>
    </lineage>
</organism>
<dbReference type="FunFam" id="1.10.8.10:FF:000001">
    <property type="entry name" value="Elongation factor Ts"/>
    <property type="match status" value="1"/>
</dbReference>
<reference evidence="8" key="1">
    <citation type="submission" date="2017-09" db="EMBL/GenBank/DDBJ databases">
        <title>Depth-based differentiation of microbial function through sediment-hosted aquifers and enrichment of novel symbionts in the deep terrestrial subsurface.</title>
        <authorList>
            <person name="Probst A.J."/>
            <person name="Ladd B."/>
            <person name="Jarett J.K."/>
            <person name="Geller-Mcgrath D.E."/>
            <person name="Sieber C.M.K."/>
            <person name="Emerson J.B."/>
            <person name="Anantharaman K."/>
            <person name="Thomas B.C."/>
            <person name="Malmstrom R."/>
            <person name="Stieglmeier M."/>
            <person name="Klingl A."/>
            <person name="Woyke T."/>
            <person name="Ryan C.M."/>
            <person name="Banfield J.F."/>
        </authorList>
    </citation>
    <scope>NUCLEOTIDE SEQUENCE [LARGE SCALE GENOMIC DNA]</scope>
</reference>
<dbReference type="Gene3D" id="1.10.8.10">
    <property type="entry name" value="DNA helicase RuvA subunit, C-terminal domain"/>
    <property type="match status" value="1"/>
</dbReference>
<comment type="subcellular location">
    <subcellularLocation>
        <location evidence="5">Cytoplasm</location>
    </subcellularLocation>
</comment>
<dbReference type="Gene3D" id="3.30.479.20">
    <property type="entry name" value="Elongation factor Ts, dimerisation domain"/>
    <property type="match status" value="1"/>
</dbReference>
<evidence type="ECO:0000259" key="6">
    <source>
        <dbReference type="Pfam" id="PF00889"/>
    </source>
</evidence>
<dbReference type="PANTHER" id="PTHR11741">
    <property type="entry name" value="ELONGATION FACTOR TS"/>
    <property type="match status" value="1"/>
</dbReference>
<dbReference type="Proteomes" id="UP000231192">
    <property type="component" value="Unassembled WGS sequence"/>
</dbReference>
<comment type="caution">
    <text evidence="7">The sequence shown here is derived from an EMBL/GenBank/DDBJ whole genome shotgun (WGS) entry which is preliminary data.</text>
</comment>
<dbReference type="InterPro" id="IPR001816">
    <property type="entry name" value="Transl_elong_EFTs/EF1B"/>
</dbReference>
<proteinExistence type="inferred from homology"/>
<comment type="similarity">
    <text evidence="1 5">Belongs to the EF-Ts family.</text>
</comment>
<evidence type="ECO:0000256" key="2">
    <source>
        <dbReference type="ARBA" id="ARBA00016956"/>
    </source>
</evidence>
<evidence type="ECO:0000256" key="5">
    <source>
        <dbReference type="HAMAP-Rule" id="MF_00050"/>
    </source>
</evidence>
<dbReference type="EMBL" id="PFBK01000007">
    <property type="protein sequence ID" value="PIR83796.1"/>
    <property type="molecule type" value="Genomic_DNA"/>
</dbReference>
<gene>
    <name evidence="5 7" type="primary">tsf</name>
    <name evidence="7" type="ORF">COU18_02315</name>
</gene>
<dbReference type="SUPFAM" id="SSF46934">
    <property type="entry name" value="UBA-like"/>
    <property type="match status" value="1"/>
</dbReference>
<dbReference type="SUPFAM" id="SSF54713">
    <property type="entry name" value="Elongation factor Ts (EF-Ts), dimerisation domain"/>
    <property type="match status" value="1"/>
</dbReference>
<dbReference type="Pfam" id="PF00889">
    <property type="entry name" value="EF_TS"/>
    <property type="match status" value="1"/>
</dbReference>
<evidence type="ECO:0000256" key="3">
    <source>
        <dbReference type="ARBA" id="ARBA00022768"/>
    </source>
</evidence>
<evidence type="ECO:0000313" key="8">
    <source>
        <dbReference type="Proteomes" id="UP000231192"/>
    </source>
</evidence>
<protein>
    <recommendedName>
        <fullName evidence="2 5">Elongation factor Ts</fullName>
        <shortName evidence="5">EF-Ts</shortName>
    </recommendedName>
</protein>
<evidence type="ECO:0000256" key="4">
    <source>
        <dbReference type="ARBA" id="ARBA00022917"/>
    </source>
</evidence>
<feature type="region of interest" description="Involved in Mg(2+) ion dislocation from EF-Tu" evidence="5">
    <location>
        <begin position="80"/>
        <end position="83"/>
    </location>
</feature>
<dbReference type="AlphaFoldDB" id="A0A2H0UDP1"/>
<sequence length="193" mass="21045">MAVSEDLKRLRDLTGVSIMQCKKALEEAGGDIEKAKLMLRKASAAIATKKADRTLGAGVAAAYTHAGGSVVGAVVLGCETDFVSKNEDFQKLAYDIAMHVAAMNPSFRIREDITEADLTTMREVFEKEVQNVPEAARGKALEGKIDSVLKERVLLEQPFVKDSTTTIRGLLDSAVQKFGEKVEVVRFERLSVK</sequence>
<comment type="function">
    <text evidence="5">Associates with the EF-Tu.GDP complex and induces the exchange of GDP to GTP. It remains bound to the aminoacyl-tRNA.EF-Tu.GTP complex up to the GTP hydrolysis stage on the ribosome.</text>
</comment>
<dbReference type="PANTHER" id="PTHR11741:SF0">
    <property type="entry name" value="ELONGATION FACTOR TS, MITOCHONDRIAL"/>
    <property type="match status" value="1"/>
</dbReference>
<feature type="domain" description="Translation elongation factor EFTs/EF1B dimerisation" evidence="6">
    <location>
        <begin position="50"/>
        <end position="191"/>
    </location>
</feature>
<dbReference type="CDD" id="cd14275">
    <property type="entry name" value="UBA_EF-Ts"/>
    <property type="match status" value="1"/>
</dbReference>